<comment type="similarity">
    <text evidence="2">Belongs to the autoinducer-2 exporter (AI-2E) (TC 2.A.86) family.</text>
</comment>
<evidence type="ECO:0000256" key="6">
    <source>
        <dbReference type="ARBA" id="ARBA00022989"/>
    </source>
</evidence>
<reference evidence="9 10" key="1">
    <citation type="journal article" date="2016" name="Nat. Commun.">
        <title>Thousands of microbial genomes shed light on interconnected biogeochemical processes in an aquifer system.</title>
        <authorList>
            <person name="Anantharaman K."/>
            <person name="Brown C.T."/>
            <person name="Hug L.A."/>
            <person name="Sharon I."/>
            <person name="Castelle C.J."/>
            <person name="Probst A.J."/>
            <person name="Thomas B.C."/>
            <person name="Singh A."/>
            <person name="Wilkins M.J."/>
            <person name="Karaoz U."/>
            <person name="Brodie E.L."/>
            <person name="Williams K.H."/>
            <person name="Hubbard S.S."/>
            <person name="Banfield J.F."/>
        </authorList>
    </citation>
    <scope>NUCLEOTIDE SEQUENCE [LARGE SCALE GENOMIC DNA]</scope>
</reference>
<keyword evidence="6 8" id="KW-1133">Transmembrane helix</keyword>
<accession>A0A1F4ZCW1</accession>
<organism evidence="9 10">
    <name type="scientific">Candidatus Amesbacteria bacterium RIFCSPLOWO2_01_FULL_48_25</name>
    <dbReference type="NCBI Taxonomy" id="1797259"/>
    <lineage>
        <taxon>Bacteria</taxon>
        <taxon>Candidatus Amesiibacteriota</taxon>
    </lineage>
</organism>
<keyword evidence="4" id="KW-1003">Cell membrane</keyword>
<feature type="transmembrane region" description="Helical" evidence="8">
    <location>
        <begin position="287"/>
        <end position="312"/>
    </location>
</feature>
<feature type="transmembrane region" description="Helical" evidence="8">
    <location>
        <begin position="12"/>
        <end position="27"/>
    </location>
</feature>
<name>A0A1F4ZCW1_9BACT</name>
<evidence type="ECO:0000256" key="5">
    <source>
        <dbReference type="ARBA" id="ARBA00022692"/>
    </source>
</evidence>
<evidence type="ECO:0000256" key="7">
    <source>
        <dbReference type="ARBA" id="ARBA00023136"/>
    </source>
</evidence>
<feature type="transmembrane region" description="Helical" evidence="8">
    <location>
        <begin position="244"/>
        <end position="267"/>
    </location>
</feature>
<dbReference type="AlphaFoldDB" id="A0A1F4ZCW1"/>
<evidence type="ECO:0000256" key="2">
    <source>
        <dbReference type="ARBA" id="ARBA00009773"/>
    </source>
</evidence>
<keyword evidence="5 8" id="KW-0812">Transmembrane</keyword>
<dbReference type="GO" id="GO:0005886">
    <property type="term" value="C:plasma membrane"/>
    <property type="evidence" value="ECO:0007669"/>
    <property type="project" value="UniProtKB-SubCell"/>
</dbReference>
<comment type="subcellular location">
    <subcellularLocation>
        <location evidence="1">Cell membrane</location>
        <topology evidence="1">Multi-pass membrane protein</topology>
    </subcellularLocation>
</comment>
<proteinExistence type="inferred from homology"/>
<feature type="transmembrane region" description="Helical" evidence="8">
    <location>
        <begin position="33"/>
        <end position="50"/>
    </location>
</feature>
<feature type="transmembrane region" description="Helical" evidence="8">
    <location>
        <begin position="132"/>
        <end position="155"/>
    </location>
</feature>
<evidence type="ECO:0000256" key="3">
    <source>
        <dbReference type="ARBA" id="ARBA00022448"/>
    </source>
</evidence>
<feature type="transmembrane region" description="Helical" evidence="8">
    <location>
        <begin position="195"/>
        <end position="214"/>
    </location>
</feature>
<keyword evidence="3" id="KW-0813">Transport</keyword>
<keyword evidence="7 8" id="KW-0472">Membrane</keyword>
<evidence type="ECO:0000313" key="9">
    <source>
        <dbReference type="EMBL" id="OGD03254.1"/>
    </source>
</evidence>
<evidence type="ECO:0000256" key="4">
    <source>
        <dbReference type="ARBA" id="ARBA00022475"/>
    </source>
</evidence>
<dbReference type="PANTHER" id="PTHR21716">
    <property type="entry name" value="TRANSMEMBRANE PROTEIN"/>
    <property type="match status" value="1"/>
</dbReference>
<gene>
    <name evidence="9" type="ORF">A2989_00275</name>
</gene>
<evidence type="ECO:0000256" key="8">
    <source>
        <dbReference type="SAM" id="Phobius"/>
    </source>
</evidence>
<dbReference type="InterPro" id="IPR002549">
    <property type="entry name" value="AI-2E-like"/>
</dbReference>
<sequence>MISSKIEISSKTIVFIALFIFLIWFTFQITDILIMLFVSVILTAAMGPLVDRLEKLRLPRPLAIVLVYIVVWGIVGSLIASLIPSLVDQTRRLIQILPAAVNRIEFFNTHQQEIAQQFLSRVGELPQNLLRLVFNLFGNLLNVLTVLVMSFYLLLERGRQEKYVSHFAGPESAPRVNRVIEEVESRLGAWVRGEVVLMFAVGLLTYIGLVFLGLDIALPLAILAGFLEIIPNVGPIISSVPSVLVALTVNPLIAAATASWYFLVQFLENNFLVPKVMQKAVGVNPLISLLGLMVGLRLGGPVGAVLALPIIITIRTCLKEFFPTLLTPTS</sequence>
<dbReference type="Proteomes" id="UP000177080">
    <property type="component" value="Unassembled WGS sequence"/>
</dbReference>
<protein>
    <recommendedName>
        <fullName evidence="11">AI-2E family transporter</fullName>
    </recommendedName>
</protein>
<comment type="caution">
    <text evidence="9">The sequence shown here is derived from an EMBL/GenBank/DDBJ whole genome shotgun (WGS) entry which is preliminary data.</text>
</comment>
<dbReference type="PANTHER" id="PTHR21716:SF53">
    <property type="entry name" value="PERMEASE PERM-RELATED"/>
    <property type="match status" value="1"/>
</dbReference>
<evidence type="ECO:0000313" key="10">
    <source>
        <dbReference type="Proteomes" id="UP000177080"/>
    </source>
</evidence>
<feature type="transmembrane region" description="Helical" evidence="8">
    <location>
        <begin position="62"/>
        <end position="83"/>
    </location>
</feature>
<dbReference type="GO" id="GO:0055085">
    <property type="term" value="P:transmembrane transport"/>
    <property type="evidence" value="ECO:0007669"/>
    <property type="project" value="TreeGrafter"/>
</dbReference>
<evidence type="ECO:0008006" key="11">
    <source>
        <dbReference type="Google" id="ProtNLM"/>
    </source>
</evidence>
<dbReference type="STRING" id="1797259.A2989_00275"/>
<dbReference type="EMBL" id="MEXN01000007">
    <property type="protein sequence ID" value="OGD03254.1"/>
    <property type="molecule type" value="Genomic_DNA"/>
</dbReference>
<dbReference type="Pfam" id="PF01594">
    <property type="entry name" value="AI-2E_transport"/>
    <property type="match status" value="1"/>
</dbReference>
<evidence type="ECO:0000256" key="1">
    <source>
        <dbReference type="ARBA" id="ARBA00004651"/>
    </source>
</evidence>